<dbReference type="GO" id="GO:0008360">
    <property type="term" value="P:regulation of cell shape"/>
    <property type="evidence" value="ECO:0007669"/>
    <property type="project" value="UniProtKB-KW"/>
</dbReference>
<keyword evidence="7 16" id="KW-1133">Transmembrane helix</keyword>
<feature type="transmembrane region" description="Helical" evidence="16">
    <location>
        <begin position="556"/>
        <end position="577"/>
    </location>
</feature>
<evidence type="ECO:0000256" key="5">
    <source>
        <dbReference type="ARBA" id="ARBA00022960"/>
    </source>
</evidence>
<dbReference type="InterPro" id="IPR001182">
    <property type="entry name" value="FtsW/RodA"/>
</dbReference>
<feature type="transmembrane region" description="Helical" evidence="16">
    <location>
        <begin position="583"/>
        <end position="600"/>
    </location>
</feature>
<keyword evidence="6" id="KW-0573">Peptidoglycan synthesis</keyword>
<evidence type="ECO:0000256" key="15">
    <source>
        <dbReference type="ARBA" id="ARBA00049902"/>
    </source>
</evidence>
<evidence type="ECO:0000256" key="2">
    <source>
        <dbReference type="ARBA" id="ARBA00022676"/>
    </source>
</evidence>
<dbReference type="GO" id="GO:0009252">
    <property type="term" value="P:peptidoglycan biosynthetic process"/>
    <property type="evidence" value="ECO:0007669"/>
    <property type="project" value="UniProtKB-KW"/>
</dbReference>
<evidence type="ECO:0000256" key="3">
    <source>
        <dbReference type="ARBA" id="ARBA00022679"/>
    </source>
</evidence>
<feature type="transmembrane region" description="Helical" evidence="16">
    <location>
        <begin position="710"/>
        <end position="730"/>
    </location>
</feature>
<sequence length="816" mass="84040">MPAAKATGIGKRRNFPVTARPAFGIAMAAARGMASCIARAPLIAALGTLILAQAWALWQAPAAWYPDAIQVRLAPGGAVTLGAADLAATRADAAHLQLRRDAAGAWHVLNLSSGRPAGVQRVGVDVRLAGALLSGAAAFQAGGAVFTVEQATPAFIIFQYAGHGWRYDGATLYRDGGAQPPCADAALGSRIAALWNRAVPRFATLSTPLAVGGHVHCGNRIGVPALPPGAATVARSNGHLRFAAGPFDDGGAALLTHGPSGVTDARRVEVPLAGVASLSVAGTRYTVSDLSGEVLTLAPARHVALYSEARTPDTASPAVSWHWRQRTPWWQAGTGQGRLAAGALTVAIVIALVIAPATALAGVPSSAAAIGPMAERMAVLSAAAIAVLAAGVAAMAAQRSGAPPAPALSLLLAVTGAALWLAPPGRITAPVGAALVLAMAGLLMQLELGLAAPDLAGLRHYHKTAALLAVGSAIAALWRLWRRRFARALDQRSAEWALAALTAIALAALGAQALWGDETGVFDVQPVELAKLALAALSAHGLALHLGGRPERGWRWLALAAPALLFCALLAMALVYVDDYSPLILLAVWAGCIGLAYAAAARRVLLGCGLVAAALALAVGIWALHSGGPGVLARLPQSFYADRFQVWLAPADHPHTGQQWLQGARAIAAGGWLGADRMLGLRTAGMPDGAAAGIPAVQDDFAPSFFMYRHGLLCALLLWAVQAALLGGLLRQAMACHRRAVLAQGFRPAWRERLHCFLLCGGAAFLFGHFLLSWGTNLAIFPVMGQPMSFMSAGGSHVLFFLCPLLAVSMDAVQPS</sequence>
<feature type="transmembrane region" description="Helical" evidence="16">
    <location>
        <begin position="339"/>
        <end position="365"/>
    </location>
</feature>
<feature type="transmembrane region" description="Helical" evidence="16">
    <location>
        <begin position="605"/>
        <end position="625"/>
    </location>
</feature>
<keyword evidence="18" id="KW-1185">Reference proteome</keyword>
<keyword evidence="4 16" id="KW-0812">Transmembrane</keyword>
<dbReference type="GO" id="GO:0032153">
    <property type="term" value="C:cell division site"/>
    <property type="evidence" value="ECO:0007669"/>
    <property type="project" value="TreeGrafter"/>
</dbReference>
<evidence type="ECO:0000256" key="10">
    <source>
        <dbReference type="ARBA" id="ARBA00033270"/>
    </source>
</evidence>
<evidence type="ECO:0000256" key="11">
    <source>
        <dbReference type="ARBA" id="ARBA00038053"/>
    </source>
</evidence>
<comment type="catalytic activity">
    <reaction evidence="15">
        <text>[GlcNAc-(1-&gt;4)-Mur2Ac(oyl-L-Ala-gamma-D-Glu-L-Lys-D-Ala-D-Ala)](n)-di-trans,octa-cis-undecaprenyl diphosphate + beta-D-GlcNAc-(1-&gt;4)-Mur2Ac(oyl-L-Ala-gamma-D-Glu-L-Lys-D-Ala-D-Ala)-di-trans,octa-cis-undecaprenyl diphosphate = [GlcNAc-(1-&gt;4)-Mur2Ac(oyl-L-Ala-gamma-D-Glu-L-Lys-D-Ala-D-Ala)](n+1)-di-trans,octa-cis-undecaprenyl diphosphate + di-trans,octa-cis-undecaprenyl diphosphate + H(+)</text>
        <dbReference type="Rhea" id="RHEA:23708"/>
        <dbReference type="Rhea" id="RHEA-COMP:9602"/>
        <dbReference type="Rhea" id="RHEA-COMP:9603"/>
        <dbReference type="ChEBI" id="CHEBI:15378"/>
        <dbReference type="ChEBI" id="CHEBI:58405"/>
        <dbReference type="ChEBI" id="CHEBI:60033"/>
        <dbReference type="ChEBI" id="CHEBI:78435"/>
        <dbReference type="EC" id="2.4.99.28"/>
    </reaction>
</comment>
<feature type="transmembrane region" description="Helical" evidence="16">
    <location>
        <begin position="788"/>
        <end position="808"/>
    </location>
</feature>
<feature type="transmembrane region" description="Helical" evidence="16">
    <location>
        <begin position="377"/>
        <end position="397"/>
    </location>
</feature>
<dbReference type="Proteomes" id="UP000446768">
    <property type="component" value="Unassembled WGS sequence"/>
</dbReference>
<evidence type="ECO:0000256" key="9">
    <source>
        <dbReference type="ARBA" id="ARBA00032370"/>
    </source>
</evidence>
<evidence type="ECO:0000256" key="8">
    <source>
        <dbReference type="ARBA" id="ARBA00023136"/>
    </source>
</evidence>
<dbReference type="AlphaFoldDB" id="A0A7X2LU41"/>
<evidence type="ECO:0000256" key="12">
    <source>
        <dbReference type="ARBA" id="ARBA00041185"/>
    </source>
</evidence>
<dbReference type="PANTHER" id="PTHR30474">
    <property type="entry name" value="CELL CYCLE PROTEIN"/>
    <property type="match status" value="1"/>
</dbReference>
<name>A0A7X2LU41_9BURK</name>
<feature type="transmembrane region" description="Helical" evidence="16">
    <location>
        <begin position="527"/>
        <end position="544"/>
    </location>
</feature>
<organism evidence="17 18">
    <name type="scientific">Pseudoduganella rivuli</name>
    <dbReference type="NCBI Taxonomy" id="2666085"/>
    <lineage>
        <taxon>Bacteria</taxon>
        <taxon>Pseudomonadati</taxon>
        <taxon>Pseudomonadota</taxon>
        <taxon>Betaproteobacteria</taxon>
        <taxon>Burkholderiales</taxon>
        <taxon>Oxalobacteraceae</taxon>
        <taxon>Telluria group</taxon>
        <taxon>Pseudoduganella</taxon>
    </lineage>
</organism>
<dbReference type="EMBL" id="WKJJ01000007">
    <property type="protein sequence ID" value="MRV72494.1"/>
    <property type="molecule type" value="Genomic_DNA"/>
</dbReference>
<protein>
    <recommendedName>
        <fullName evidence="12">Probable peptidoglycan glycosyltransferase FtsW</fullName>
        <ecNumber evidence="14">2.4.99.28</ecNumber>
    </recommendedName>
    <alternativeName>
        <fullName evidence="13">Cell division protein FtsW</fullName>
    </alternativeName>
    <alternativeName>
        <fullName evidence="10">Cell wall polymerase</fullName>
    </alternativeName>
    <alternativeName>
        <fullName evidence="9">Peptidoglycan polymerase</fullName>
    </alternativeName>
</protein>
<evidence type="ECO:0000256" key="4">
    <source>
        <dbReference type="ARBA" id="ARBA00022692"/>
    </source>
</evidence>
<dbReference type="GO" id="GO:0008955">
    <property type="term" value="F:peptidoglycan glycosyltransferase activity"/>
    <property type="evidence" value="ECO:0007669"/>
    <property type="project" value="UniProtKB-EC"/>
</dbReference>
<feature type="transmembrane region" description="Helical" evidence="16">
    <location>
        <begin position="429"/>
        <end position="452"/>
    </location>
</feature>
<evidence type="ECO:0000313" key="18">
    <source>
        <dbReference type="Proteomes" id="UP000446768"/>
    </source>
</evidence>
<feature type="transmembrane region" description="Helical" evidence="16">
    <location>
        <begin position="756"/>
        <end position="776"/>
    </location>
</feature>
<gene>
    <name evidence="17" type="ORF">GJ700_12320</name>
</gene>
<keyword evidence="2" id="KW-0328">Glycosyltransferase</keyword>
<accession>A0A7X2LU41</accession>
<keyword evidence="3" id="KW-0808">Transferase</keyword>
<evidence type="ECO:0000256" key="7">
    <source>
        <dbReference type="ARBA" id="ARBA00022989"/>
    </source>
</evidence>
<dbReference type="GO" id="GO:0051301">
    <property type="term" value="P:cell division"/>
    <property type="evidence" value="ECO:0007669"/>
    <property type="project" value="InterPro"/>
</dbReference>
<keyword evidence="8 16" id="KW-0472">Membrane</keyword>
<feature type="transmembrane region" description="Helical" evidence="16">
    <location>
        <begin position="493"/>
        <end position="515"/>
    </location>
</feature>
<evidence type="ECO:0000256" key="1">
    <source>
        <dbReference type="ARBA" id="ARBA00004141"/>
    </source>
</evidence>
<proteinExistence type="inferred from homology"/>
<evidence type="ECO:0000256" key="14">
    <source>
        <dbReference type="ARBA" id="ARBA00044770"/>
    </source>
</evidence>
<keyword evidence="5" id="KW-0133">Cell shape</keyword>
<dbReference type="GO" id="GO:0005886">
    <property type="term" value="C:plasma membrane"/>
    <property type="evidence" value="ECO:0007669"/>
    <property type="project" value="TreeGrafter"/>
</dbReference>
<comment type="similarity">
    <text evidence="11">Belongs to the SEDS family. FtsW subfamily.</text>
</comment>
<comment type="caution">
    <text evidence="17">The sequence shown here is derived from an EMBL/GenBank/DDBJ whole genome shotgun (WGS) entry which is preliminary data.</text>
</comment>
<reference evidence="17 18" key="1">
    <citation type="submission" date="2019-11" db="EMBL/GenBank/DDBJ databases">
        <title>Novel species isolated from a subtropical stream in China.</title>
        <authorList>
            <person name="Lu H."/>
        </authorList>
    </citation>
    <scope>NUCLEOTIDE SEQUENCE [LARGE SCALE GENOMIC DNA]</scope>
    <source>
        <strain evidence="17 18">FT92W</strain>
    </source>
</reference>
<feature type="transmembrane region" description="Helical" evidence="16">
    <location>
        <begin position="403"/>
        <end position="422"/>
    </location>
</feature>
<dbReference type="EC" id="2.4.99.28" evidence="14"/>
<dbReference type="PANTHER" id="PTHR30474:SF2">
    <property type="entry name" value="PEPTIDOGLYCAN GLYCOSYLTRANSFERASE FTSW-RELATED"/>
    <property type="match status" value="1"/>
</dbReference>
<evidence type="ECO:0000256" key="6">
    <source>
        <dbReference type="ARBA" id="ARBA00022984"/>
    </source>
</evidence>
<feature type="transmembrane region" description="Helical" evidence="16">
    <location>
        <begin position="464"/>
        <end position="481"/>
    </location>
</feature>
<evidence type="ECO:0000256" key="13">
    <source>
        <dbReference type="ARBA" id="ARBA00041418"/>
    </source>
</evidence>
<comment type="subcellular location">
    <subcellularLocation>
        <location evidence="1">Membrane</location>
        <topology evidence="1">Multi-pass membrane protein</topology>
    </subcellularLocation>
</comment>
<dbReference type="Pfam" id="PF01098">
    <property type="entry name" value="FTSW_RODA_SPOVE"/>
    <property type="match status" value="1"/>
</dbReference>
<dbReference type="GO" id="GO:0015648">
    <property type="term" value="F:lipid-linked peptidoglycan transporter activity"/>
    <property type="evidence" value="ECO:0007669"/>
    <property type="project" value="TreeGrafter"/>
</dbReference>
<evidence type="ECO:0000256" key="16">
    <source>
        <dbReference type="SAM" id="Phobius"/>
    </source>
</evidence>
<evidence type="ECO:0000313" key="17">
    <source>
        <dbReference type="EMBL" id="MRV72494.1"/>
    </source>
</evidence>